<protein>
    <submittedName>
        <fullName evidence="2">Uncharacterized protein</fullName>
    </submittedName>
</protein>
<name>A0AAE3W9C2_9RHOB</name>
<reference evidence="2" key="1">
    <citation type="submission" date="2022-07" db="EMBL/GenBank/DDBJ databases">
        <authorList>
            <person name="Otstavnykh N."/>
            <person name="Isaeva M."/>
            <person name="Bystritskaya E."/>
        </authorList>
    </citation>
    <scope>NUCLEOTIDE SEQUENCE</scope>
    <source>
        <strain evidence="2">KCTC 52189</strain>
    </source>
</reference>
<dbReference type="Proteomes" id="UP001226762">
    <property type="component" value="Unassembled WGS sequence"/>
</dbReference>
<gene>
    <name evidence="2" type="ORF">NO357_00010</name>
</gene>
<dbReference type="AlphaFoldDB" id="A0AAE3W9C2"/>
<keyword evidence="3" id="KW-1185">Reference proteome</keyword>
<sequence length="144" mass="15811">MFETIPTGIRTSKAHGGFVLLESFRFEAGDVTVRVFAPGSGDAGELRFSDVIGFTMKEDVFGSDGGQITREDVEPQTDRTGRPGFFQRASASPTMRAIRAAVPPPFGDSVEEHQHYRLHLREHELSFVAGPDYEIKVEAKAPAN</sequence>
<feature type="compositionally biased region" description="Basic and acidic residues" evidence="1">
    <location>
        <begin position="69"/>
        <end position="81"/>
    </location>
</feature>
<proteinExistence type="predicted"/>
<reference evidence="2" key="2">
    <citation type="submission" date="2023-02" db="EMBL/GenBank/DDBJ databases">
        <title>'Rhodoalgimonas zhirmunskyi' gen. nov., isolated from a red alga.</title>
        <authorList>
            <person name="Nedashkovskaya O.I."/>
            <person name="Otstavnykh N.Y."/>
            <person name="Bystritskaya E.P."/>
            <person name="Balabanova L.A."/>
            <person name="Isaeva M.P."/>
        </authorList>
    </citation>
    <scope>NUCLEOTIDE SEQUENCE</scope>
    <source>
        <strain evidence="2">KCTC 52189</strain>
    </source>
</reference>
<dbReference type="EMBL" id="JANHAX010000001">
    <property type="protein sequence ID" value="MDQ2088283.1"/>
    <property type="molecule type" value="Genomic_DNA"/>
</dbReference>
<dbReference type="RefSeq" id="WP_306733557.1">
    <property type="nucleotide sequence ID" value="NZ_JANHAX010000001.1"/>
</dbReference>
<feature type="region of interest" description="Disordered" evidence="1">
    <location>
        <begin position="63"/>
        <end position="87"/>
    </location>
</feature>
<comment type="caution">
    <text evidence="2">The sequence shown here is derived from an EMBL/GenBank/DDBJ whole genome shotgun (WGS) entry which is preliminary data.</text>
</comment>
<evidence type="ECO:0000313" key="2">
    <source>
        <dbReference type="EMBL" id="MDQ2088283.1"/>
    </source>
</evidence>
<evidence type="ECO:0000256" key="1">
    <source>
        <dbReference type="SAM" id="MobiDB-lite"/>
    </source>
</evidence>
<evidence type="ECO:0000313" key="3">
    <source>
        <dbReference type="Proteomes" id="UP001226762"/>
    </source>
</evidence>
<accession>A0AAE3W9C2</accession>
<organism evidence="2 3">
    <name type="scientific">Marimonas arenosa</name>
    <dbReference type="NCBI Taxonomy" id="1795305"/>
    <lineage>
        <taxon>Bacteria</taxon>
        <taxon>Pseudomonadati</taxon>
        <taxon>Pseudomonadota</taxon>
        <taxon>Alphaproteobacteria</taxon>
        <taxon>Rhodobacterales</taxon>
        <taxon>Paracoccaceae</taxon>
        <taxon>Marimonas</taxon>
    </lineage>
</organism>